<dbReference type="Gene3D" id="1.10.357.10">
    <property type="entry name" value="Tetracycline Repressor, domain 2"/>
    <property type="match status" value="1"/>
</dbReference>
<keyword evidence="8" id="KW-1185">Reference proteome</keyword>
<dbReference type="PRINTS" id="PR00455">
    <property type="entry name" value="HTHTETR"/>
</dbReference>
<evidence type="ECO:0000256" key="1">
    <source>
        <dbReference type="ARBA" id="ARBA00022491"/>
    </source>
</evidence>
<dbReference type="InterPro" id="IPR050109">
    <property type="entry name" value="HTH-type_TetR-like_transc_reg"/>
</dbReference>
<dbReference type="Pfam" id="PF08361">
    <property type="entry name" value="TetR_C_2"/>
    <property type="match status" value="1"/>
</dbReference>
<dbReference type="SUPFAM" id="SSF46689">
    <property type="entry name" value="Homeodomain-like"/>
    <property type="match status" value="1"/>
</dbReference>
<dbReference type="InterPro" id="IPR036271">
    <property type="entry name" value="Tet_transcr_reg_TetR-rel_C_sf"/>
</dbReference>
<dbReference type="GO" id="GO:0003700">
    <property type="term" value="F:DNA-binding transcription factor activity"/>
    <property type="evidence" value="ECO:0007669"/>
    <property type="project" value="TreeGrafter"/>
</dbReference>
<keyword evidence="1" id="KW-0678">Repressor</keyword>
<dbReference type="GO" id="GO:0000976">
    <property type="term" value="F:transcription cis-regulatory region binding"/>
    <property type="evidence" value="ECO:0007669"/>
    <property type="project" value="TreeGrafter"/>
</dbReference>
<keyword evidence="4" id="KW-0804">Transcription</keyword>
<dbReference type="InterPro" id="IPR009057">
    <property type="entry name" value="Homeodomain-like_sf"/>
</dbReference>
<sequence>MLSIRPKKSKMRRTKEEAEQTRAAILDAAVDVFSSQGVARATLEQIAKSANVTRGAVYWHFKNKTDIFMALYDELHKPFIQELVDGLEKSYDDPLRQLEKVCCDLTVRLEEDPHLQRVLSLFLLKCDYSGSLQVCQEKTRLAKEEKQATLEKFFAKAQAQGTLSADLDPKTLTMALNCFFRGIVVEYLENPDEFSLKEMAPKLFGVFFGKWR</sequence>
<dbReference type="PANTHER" id="PTHR30055">
    <property type="entry name" value="HTH-TYPE TRANSCRIPTIONAL REGULATOR RUTR"/>
    <property type="match status" value="1"/>
</dbReference>
<dbReference type="STRING" id="634436.SAMN05216361_0542"/>
<dbReference type="PROSITE" id="PS01081">
    <property type="entry name" value="HTH_TETR_1"/>
    <property type="match status" value="1"/>
</dbReference>
<dbReference type="PROSITE" id="PS50977">
    <property type="entry name" value="HTH_TETR_2"/>
    <property type="match status" value="1"/>
</dbReference>
<feature type="domain" description="HTH tetR-type" evidence="6">
    <location>
        <begin position="19"/>
        <end position="79"/>
    </location>
</feature>
<dbReference type="AlphaFoldDB" id="A0A1M5EU57"/>
<evidence type="ECO:0000313" key="8">
    <source>
        <dbReference type="Proteomes" id="UP000184520"/>
    </source>
</evidence>
<dbReference type="InterPro" id="IPR023772">
    <property type="entry name" value="DNA-bd_HTH_TetR-type_CS"/>
</dbReference>
<keyword evidence="3 5" id="KW-0238">DNA-binding</keyword>
<evidence type="ECO:0000313" key="7">
    <source>
        <dbReference type="EMBL" id="SHF82747.1"/>
    </source>
</evidence>
<dbReference type="InterPro" id="IPR013572">
    <property type="entry name" value="Tscrpt_reg_MAATS_C"/>
</dbReference>
<evidence type="ECO:0000256" key="2">
    <source>
        <dbReference type="ARBA" id="ARBA00023015"/>
    </source>
</evidence>
<dbReference type="EMBL" id="FQWD01000001">
    <property type="protein sequence ID" value="SHF82747.1"/>
    <property type="molecule type" value="Genomic_DNA"/>
</dbReference>
<proteinExistence type="predicted"/>
<dbReference type="PANTHER" id="PTHR30055:SF240">
    <property type="entry name" value="HTH-TYPE TRANSCRIPTIONAL REGULATOR ACRR"/>
    <property type="match status" value="1"/>
</dbReference>
<reference evidence="8" key="1">
    <citation type="submission" date="2016-11" db="EMBL/GenBank/DDBJ databases">
        <authorList>
            <person name="Varghese N."/>
            <person name="Submissions S."/>
        </authorList>
    </citation>
    <scope>NUCLEOTIDE SEQUENCE [LARGE SCALE GENOMIC DNA]</scope>
    <source>
        <strain evidence="8">CGMCC 1.8995</strain>
    </source>
</reference>
<dbReference type="Proteomes" id="UP000184520">
    <property type="component" value="Unassembled WGS sequence"/>
</dbReference>
<name>A0A1M5EU57_9ALTE</name>
<keyword evidence="2" id="KW-0805">Transcription regulation</keyword>
<evidence type="ECO:0000256" key="3">
    <source>
        <dbReference type="ARBA" id="ARBA00023125"/>
    </source>
</evidence>
<accession>A0A1M5EU57</accession>
<evidence type="ECO:0000256" key="4">
    <source>
        <dbReference type="ARBA" id="ARBA00023163"/>
    </source>
</evidence>
<dbReference type="InterPro" id="IPR001647">
    <property type="entry name" value="HTH_TetR"/>
</dbReference>
<dbReference type="SUPFAM" id="SSF48498">
    <property type="entry name" value="Tetracyclin repressor-like, C-terminal domain"/>
    <property type="match status" value="1"/>
</dbReference>
<gene>
    <name evidence="7" type="ORF">SAMN05216361_0542</name>
</gene>
<organism evidence="7 8">
    <name type="scientific">Marisediminitalea aggregata</name>
    <dbReference type="NCBI Taxonomy" id="634436"/>
    <lineage>
        <taxon>Bacteria</taxon>
        <taxon>Pseudomonadati</taxon>
        <taxon>Pseudomonadota</taxon>
        <taxon>Gammaproteobacteria</taxon>
        <taxon>Alteromonadales</taxon>
        <taxon>Alteromonadaceae</taxon>
        <taxon>Marisediminitalea</taxon>
    </lineage>
</organism>
<evidence type="ECO:0000256" key="5">
    <source>
        <dbReference type="PROSITE-ProRule" id="PRU00335"/>
    </source>
</evidence>
<evidence type="ECO:0000259" key="6">
    <source>
        <dbReference type="PROSITE" id="PS50977"/>
    </source>
</evidence>
<feature type="DNA-binding region" description="H-T-H motif" evidence="5">
    <location>
        <begin position="42"/>
        <end position="61"/>
    </location>
</feature>
<protein>
    <submittedName>
        <fullName evidence="7">TetR/AcrR family transcriptional regulator, acrAB operon repressor</fullName>
    </submittedName>
</protein>
<dbReference type="Pfam" id="PF00440">
    <property type="entry name" value="TetR_N"/>
    <property type="match status" value="1"/>
</dbReference>